<keyword evidence="10 13" id="KW-0408">Iron</keyword>
<comment type="subcellular location">
    <subcellularLocation>
        <location evidence="3">Endoplasmic reticulum membrane</location>
        <topology evidence="3">Peripheral membrane protein</topology>
    </subcellularLocation>
    <subcellularLocation>
        <location evidence="2">Microsome membrane</location>
        <topology evidence="2">Peripheral membrane protein</topology>
    </subcellularLocation>
</comment>
<dbReference type="Gene3D" id="1.10.630.10">
    <property type="entry name" value="Cytochrome P450"/>
    <property type="match status" value="1"/>
</dbReference>
<dbReference type="GO" id="GO:0004497">
    <property type="term" value="F:monooxygenase activity"/>
    <property type="evidence" value="ECO:0007669"/>
    <property type="project" value="UniProtKB-KW"/>
</dbReference>
<dbReference type="PROSITE" id="PS00086">
    <property type="entry name" value="CYTOCHROME_P450"/>
    <property type="match status" value="1"/>
</dbReference>
<keyword evidence="12" id="KW-0472">Membrane</keyword>
<evidence type="ECO:0000313" key="15">
    <source>
        <dbReference type="EMBL" id="KAK8788082.1"/>
    </source>
</evidence>
<dbReference type="EMBL" id="JARKHS020001162">
    <property type="protein sequence ID" value="KAK8788082.1"/>
    <property type="molecule type" value="Genomic_DNA"/>
</dbReference>
<evidence type="ECO:0000256" key="8">
    <source>
        <dbReference type="ARBA" id="ARBA00022848"/>
    </source>
</evidence>
<evidence type="ECO:0000256" key="13">
    <source>
        <dbReference type="PIRSR" id="PIRSR602401-1"/>
    </source>
</evidence>
<dbReference type="InterPro" id="IPR002401">
    <property type="entry name" value="Cyt_P450_E_grp-I"/>
</dbReference>
<dbReference type="PRINTS" id="PR00385">
    <property type="entry name" value="P450"/>
</dbReference>
<protein>
    <recommendedName>
        <fullName evidence="17">Cytochrome</fullName>
    </recommendedName>
</protein>
<accession>A0AAQ4FNQ1</accession>
<gene>
    <name evidence="15" type="ORF">V5799_022139</name>
</gene>
<dbReference type="GO" id="GO:0020037">
    <property type="term" value="F:heme binding"/>
    <property type="evidence" value="ECO:0007669"/>
    <property type="project" value="InterPro"/>
</dbReference>
<proteinExistence type="inferred from homology"/>
<keyword evidence="9 14" id="KW-0560">Oxidoreductase</keyword>
<feature type="binding site" description="axial binding residue" evidence="13">
    <location>
        <position position="467"/>
    </location>
    <ligand>
        <name>heme</name>
        <dbReference type="ChEBI" id="CHEBI:30413"/>
    </ligand>
    <ligandPart>
        <name>Fe</name>
        <dbReference type="ChEBI" id="CHEBI:18248"/>
    </ligandPart>
</feature>
<keyword evidence="16" id="KW-1185">Reference proteome</keyword>
<dbReference type="SUPFAM" id="SSF48264">
    <property type="entry name" value="Cytochrome P450"/>
    <property type="match status" value="1"/>
</dbReference>
<evidence type="ECO:0000256" key="10">
    <source>
        <dbReference type="ARBA" id="ARBA00023004"/>
    </source>
</evidence>
<keyword evidence="11 14" id="KW-0503">Monooxygenase</keyword>
<dbReference type="PANTHER" id="PTHR24292">
    <property type="entry name" value="CYTOCHROME P450"/>
    <property type="match status" value="1"/>
</dbReference>
<dbReference type="InterPro" id="IPR036396">
    <property type="entry name" value="Cyt_P450_sf"/>
</dbReference>
<dbReference type="InterPro" id="IPR001128">
    <property type="entry name" value="Cyt_P450"/>
</dbReference>
<name>A0AAQ4FNQ1_AMBAM</name>
<dbReference type="AlphaFoldDB" id="A0AAQ4FNQ1"/>
<evidence type="ECO:0000256" key="11">
    <source>
        <dbReference type="ARBA" id="ARBA00023033"/>
    </source>
</evidence>
<dbReference type="FunFam" id="1.10.630.10:FF:000182">
    <property type="entry name" value="Cytochrome P450 3A4"/>
    <property type="match status" value="1"/>
</dbReference>
<keyword evidence="5 13" id="KW-0349">Heme</keyword>
<evidence type="ECO:0000256" key="5">
    <source>
        <dbReference type="ARBA" id="ARBA00022617"/>
    </source>
</evidence>
<evidence type="ECO:0000256" key="2">
    <source>
        <dbReference type="ARBA" id="ARBA00004174"/>
    </source>
</evidence>
<keyword evidence="8" id="KW-0492">Microsome</keyword>
<comment type="cofactor">
    <cofactor evidence="1 13">
        <name>heme</name>
        <dbReference type="ChEBI" id="CHEBI:30413"/>
    </cofactor>
</comment>
<evidence type="ECO:0000256" key="12">
    <source>
        <dbReference type="ARBA" id="ARBA00023136"/>
    </source>
</evidence>
<dbReference type="GO" id="GO:0005506">
    <property type="term" value="F:iron ion binding"/>
    <property type="evidence" value="ECO:0007669"/>
    <property type="project" value="InterPro"/>
</dbReference>
<dbReference type="GO" id="GO:0016705">
    <property type="term" value="F:oxidoreductase activity, acting on paired donors, with incorporation or reduction of molecular oxygen"/>
    <property type="evidence" value="ECO:0007669"/>
    <property type="project" value="InterPro"/>
</dbReference>
<evidence type="ECO:0000256" key="7">
    <source>
        <dbReference type="ARBA" id="ARBA00022824"/>
    </source>
</evidence>
<keyword evidence="6 13" id="KW-0479">Metal-binding</keyword>
<comment type="caution">
    <text evidence="15">The sequence shown here is derived from an EMBL/GenBank/DDBJ whole genome shotgun (WGS) entry which is preliminary data.</text>
</comment>
<dbReference type="GO" id="GO:0005789">
    <property type="term" value="C:endoplasmic reticulum membrane"/>
    <property type="evidence" value="ECO:0007669"/>
    <property type="project" value="UniProtKB-SubCell"/>
</dbReference>
<evidence type="ECO:0000256" key="4">
    <source>
        <dbReference type="ARBA" id="ARBA00010617"/>
    </source>
</evidence>
<evidence type="ECO:0000256" key="3">
    <source>
        <dbReference type="ARBA" id="ARBA00004406"/>
    </source>
</evidence>
<keyword evidence="7" id="KW-0256">Endoplasmic reticulum</keyword>
<dbReference type="Proteomes" id="UP001321473">
    <property type="component" value="Unassembled WGS sequence"/>
</dbReference>
<evidence type="ECO:0000256" key="9">
    <source>
        <dbReference type="ARBA" id="ARBA00023002"/>
    </source>
</evidence>
<evidence type="ECO:0000256" key="1">
    <source>
        <dbReference type="ARBA" id="ARBA00001971"/>
    </source>
</evidence>
<organism evidence="15 16">
    <name type="scientific">Amblyomma americanum</name>
    <name type="common">Lone star tick</name>
    <dbReference type="NCBI Taxonomy" id="6943"/>
    <lineage>
        <taxon>Eukaryota</taxon>
        <taxon>Metazoa</taxon>
        <taxon>Ecdysozoa</taxon>
        <taxon>Arthropoda</taxon>
        <taxon>Chelicerata</taxon>
        <taxon>Arachnida</taxon>
        <taxon>Acari</taxon>
        <taxon>Parasitiformes</taxon>
        <taxon>Ixodida</taxon>
        <taxon>Ixodoidea</taxon>
        <taxon>Ixodidae</taxon>
        <taxon>Amblyomminae</taxon>
        <taxon>Amblyomma</taxon>
    </lineage>
</organism>
<evidence type="ECO:0000256" key="14">
    <source>
        <dbReference type="RuleBase" id="RU000461"/>
    </source>
</evidence>
<dbReference type="PANTHER" id="PTHR24292:SF102">
    <property type="entry name" value="CYTOCHROME P450 FAMILY-RELATED"/>
    <property type="match status" value="1"/>
</dbReference>
<reference evidence="15 16" key="1">
    <citation type="journal article" date="2023" name="Arcadia Sci">
        <title>De novo assembly of a long-read Amblyomma americanum tick genome.</title>
        <authorList>
            <person name="Chou S."/>
            <person name="Poskanzer K.E."/>
            <person name="Rollins M."/>
            <person name="Thuy-Boun P.S."/>
        </authorList>
    </citation>
    <scope>NUCLEOTIDE SEQUENCE [LARGE SCALE GENOMIC DNA]</scope>
    <source>
        <strain evidence="15">F_SG_1</strain>
        <tissue evidence="15">Salivary glands</tissue>
    </source>
</reference>
<dbReference type="InterPro" id="IPR017972">
    <property type="entry name" value="Cyt_P450_CS"/>
</dbReference>
<evidence type="ECO:0000256" key="6">
    <source>
        <dbReference type="ARBA" id="ARBA00022723"/>
    </source>
</evidence>
<sequence>MMVDVTWAWAAAVLAALLYSLAHWLVRQRRKCFEAFEGTGIPTVLLRSLIKGNLDEFRKPNCIESLGRWLKEYGDVFGFFLGDTPFVVTKDLDMINSIFIKDSKKFHGRGHALNIYELDALFARFVGFSKGAIWKDSRNCMAQFFTPSKLKAVLPSLLNAEQEFIQILGEHADLDAETEINSLCERFTFDAIGKAAYGIDTDVQRNPENPLFKNALAVMPSLHSGFFYELGQSLYHCSWLLKVPLNLMKCVFNNPVSDLTQKAKDVIHYRQKNPQVNLPDMAQILLDGLACKNESHANMQGKKEENLVELPEETVNQLASNCMAVFIGGYDTTRLALTFWFYLMGRHPEIQEKMRHEVMKAFKEEGDNLSYRTLATLPYTNQVISETLRMYPPIITFTSRCVDEDYRHGAYLIKKGTSVMVPVYQLHHDPQYWNEPEKFDPDRFSPENKTLIDPVVYQPFGLGPRMCIGQRLALIEIASVTSQVLHHFRITLAPSQKLDLELDTCSFLAVPKEEVRIKLHRLKSDL</sequence>
<dbReference type="InterPro" id="IPR050476">
    <property type="entry name" value="Insect_CytP450_Detox"/>
</dbReference>
<evidence type="ECO:0008006" key="17">
    <source>
        <dbReference type="Google" id="ProtNLM"/>
    </source>
</evidence>
<dbReference type="PRINTS" id="PR00463">
    <property type="entry name" value="EP450I"/>
</dbReference>
<dbReference type="Pfam" id="PF00067">
    <property type="entry name" value="p450"/>
    <property type="match status" value="1"/>
</dbReference>
<evidence type="ECO:0000313" key="16">
    <source>
        <dbReference type="Proteomes" id="UP001321473"/>
    </source>
</evidence>
<comment type="similarity">
    <text evidence="4 14">Belongs to the cytochrome P450 family.</text>
</comment>